<evidence type="ECO:0000256" key="1">
    <source>
        <dbReference type="SAM" id="MobiDB-lite"/>
    </source>
</evidence>
<dbReference type="GeneID" id="31009989"/>
<sequence>MDCFDPEHKKRGRPRIYDVSINKPTFEIAPKDARHHPTMQPRYAMLPQQSSTPRPEKAALLLPLPQERWASSSQYLGRESAFTQFHLREPTCPPLLRRDSMHLQFRRDSTSSQSSSIHSTNIHTSMLPGAGTPPDTPSGPMWTNPFASEGNKWIYGEGASGKVQLREDGGRSVVFPEAKKGRGLSIDELLC</sequence>
<feature type="compositionally biased region" description="Low complexity" evidence="1">
    <location>
        <begin position="110"/>
        <end position="125"/>
    </location>
</feature>
<dbReference type="AlphaFoldDB" id="A0A1J9RJN6"/>
<keyword evidence="3" id="KW-1185">Reference proteome</keyword>
<proteinExistence type="predicted"/>
<reference evidence="2 3" key="1">
    <citation type="submission" date="2016-10" db="EMBL/GenBank/DDBJ databases">
        <title>Proteomics and genomics reveal pathogen-plant mechanisms compatible with a hemibiotrophic lifestyle of Diplodia corticola.</title>
        <authorList>
            <person name="Fernandes I."/>
            <person name="De Jonge R."/>
            <person name="Van De Peer Y."/>
            <person name="Devreese B."/>
            <person name="Alves A."/>
            <person name="Esteves A.C."/>
        </authorList>
    </citation>
    <scope>NUCLEOTIDE SEQUENCE [LARGE SCALE GENOMIC DNA]</scope>
    <source>
        <strain evidence="2 3">CBS 112549</strain>
    </source>
</reference>
<organism evidence="2 3">
    <name type="scientific">Diplodia corticola</name>
    <dbReference type="NCBI Taxonomy" id="236234"/>
    <lineage>
        <taxon>Eukaryota</taxon>
        <taxon>Fungi</taxon>
        <taxon>Dikarya</taxon>
        <taxon>Ascomycota</taxon>
        <taxon>Pezizomycotina</taxon>
        <taxon>Dothideomycetes</taxon>
        <taxon>Dothideomycetes incertae sedis</taxon>
        <taxon>Botryosphaeriales</taxon>
        <taxon>Botryosphaeriaceae</taxon>
        <taxon>Diplodia</taxon>
    </lineage>
</organism>
<gene>
    <name evidence="2" type="ORF">BKCO1_1000343</name>
</gene>
<comment type="caution">
    <text evidence="2">The sequence shown here is derived from an EMBL/GenBank/DDBJ whole genome shotgun (WGS) entry which is preliminary data.</text>
</comment>
<dbReference type="Proteomes" id="UP000183809">
    <property type="component" value="Unassembled WGS sequence"/>
</dbReference>
<name>A0A1J9RJN6_9PEZI</name>
<evidence type="ECO:0000313" key="3">
    <source>
        <dbReference type="Proteomes" id="UP000183809"/>
    </source>
</evidence>
<dbReference type="EMBL" id="MNUE01000001">
    <property type="protein sequence ID" value="OJD40218.1"/>
    <property type="molecule type" value="Genomic_DNA"/>
</dbReference>
<dbReference type="RefSeq" id="XP_020135061.1">
    <property type="nucleotide sequence ID" value="XM_020269730.1"/>
</dbReference>
<protein>
    <submittedName>
        <fullName evidence="2">Uncharacterized protein</fullName>
    </submittedName>
</protein>
<evidence type="ECO:0000313" key="2">
    <source>
        <dbReference type="EMBL" id="OJD40218.1"/>
    </source>
</evidence>
<accession>A0A1J9RJN6</accession>
<feature type="region of interest" description="Disordered" evidence="1">
    <location>
        <begin position="109"/>
        <end position="136"/>
    </location>
</feature>